<name>A0A923MZW4_9FLAO</name>
<dbReference type="AlphaFoldDB" id="A0A923MZW4"/>
<accession>A0A923MZW4</accession>
<dbReference type="EMBL" id="JACRUL010000037">
    <property type="protein sequence ID" value="MBC5845418.1"/>
    <property type="molecule type" value="Genomic_DNA"/>
</dbReference>
<proteinExistence type="predicted"/>
<protein>
    <submittedName>
        <fullName evidence="2">Uncharacterized protein</fullName>
    </submittedName>
</protein>
<dbReference type="RefSeq" id="WP_187019938.1">
    <property type="nucleotide sequence ID" value="NZ_JACRUK010000038.1"/>
</dbReference>
<evidence type="ECO:0000313" key="2">
    <source>
        <dbReference type="EMBL" id="MBC5845418.1"/>
    </source>
</evidence>
<feature type="transmembrane region" description="Helical" evidence="1">
    <location>
        <begin position="126"/>
        <end position="145"/>
    </location>
</feature>
<gene>
    <name evidence="2" type="ORF">H8R25_13350</name>
</gene>
<keyword evidence="1" id="KW-0812">Transmembrane</keyword>
<feature type="transmembrane region" description="Helical" evidence="1">
    <location>
        <begin position="252"/>
        <end position="271"/>
    </location>
</feature>
<keyword evidence="1" id="KW-1133">Transmembrane helix</keyword>
<feature type="transmembrane region" description="Helical" evidence="1">
    <location>
        <begin position="171"/>
        <end position="192"/>
    </location>
</feature>
<feature type="transmembrane region" description="Helical" evidence="1">
    <location>
        <begin position="61"/>
        <end position="83"/>
    </location>
</feature>
<keyword evidence="1" id="KW-0472">Membrane</keyword>
<reference evidence="2 3" key="1">
    <citation type="submission" date="2020-08" db="EMBL/GenBank/DDBJ databases">
        <title>Description of novel Flavobacterium F-392 isolate.</title>
        <authorList>
            <person name="Saticioglu I.B."/>
            <person name="Duman M."/>
            <person name="Altun S."/>
        </authorList>
    </citation>
    <scope>NUCLEOTIDE SEQUENCE [LARGE SCALE GENOMIC DNA]</scope>
    <source>
        <strain evidence="2 3">F-392</strain>
    </source>
</reference>
<dbReference type="Proteomes" id="UP000641454">
    <property type="component" value="Unassembled WGS sequence"/>
</dbReference>
<comment type="caution">
    <text evidence="2">The sequence shown here is derived from an EMBL/GenBank/DDBJ whole genome shotgun (WGS) entry which is preliminary data.</text>
</comment>
<keyword evidence="3" id="KW-1185">Reference proteome</keyword>
<organism evidence="2 3">
    <name type="scientific">Flavobacterium muglaense</name>
    <dbReference type="NCBI Taxonomy" id="2764716"/>
    <lineage>
        <taxon>Bacteria</taxon>
        <taxon>Pseudomonadati</taxon>
        <taxon>Bacteroidota</taxon>
        <taxon>Flavobacteriia</taxon>
        <taxon>Flavobacteriales</taxon>
        <taxon>Flavobacteriaceae</taxon>
        <taxon>Flavobacterium</taxon>
    </lineage>
</organism>
<feature type="transmembrane region" description="Helical" evidence="1">
    <location>
        <begin position="229"/>
        <end position="246"/>
    </location>
</feature>
<feature type="transmembrane region" description="Helical" evidence="1">
    <location>
        <begin position="204"/>
        <end position="222"/>
    </location>
</feature>
<sequence>MVKHLIRLFDKHVLFWENPKMIKTISSFLVVVFITCGICSFLVTQNLISLGHFNTLFKHRFFAIEIVFTILLIFELLSLIFVLPKSVTRSLGKQFELLSMIFLRDAFKEFSHLDDFILWEDSSKSIINILVYSFGALTIFTIMGFTRKLNREIQLPETYVNQYQFVRIKKLLALFLLLAFFVIGLTDFFALVQTGVFLHSFETFYTALIFTDIVIVLVSLRFTTNYYRVFRYSAFVLATILIRISLKLEPCYNVILGIITTIFVFTLAKVYHYFQKWLTHRELTT</sequence>
<evidence type="ECO:0000256" key="1">
    <source>
        <dbReference type="SAM" id="Phobius"/>
    </source>
</evidence>
<feature type="transmembrane region" description="Helical" evidence="1">
    <location>
        <begin position="25"/>
        <end position="49"/>
    </location>
</feature>
<evidence type="ECO:0000313" key="3">
    <source>
        <dbReference type="Proteomes" id="UP000641454"/>
    </source>
</evidence>